<reference evidence="1 2" key="1">
    <citation type="submission" date="2019-04" db="EMBL/GenBank/DDBJ databases">
        <title>Rhodococcus oryzae sp. nov., a novel actinomycete isolated from rhizosphere soil of rice (Oryza sativa L.).</title>
        <authorList>
            <person name="Li C."/>
        </authorList>
    </citation>
    <scope>NUCLEOTIDE SEQUENCE [LARGE SCALE GENOMIC DNA]</scope>
    <source>
        <strain evidence="1 2">NEAU-CX67</strain>
    </source>
</reference>
<accession>A0ABY2RFW0</accession>
<keyword evidence="1" id="KW-0540">Nuclease</keyword>
<keyword evidence="2" id="KW-1185">Reference proteome</keyword>
<name>A0ABY2RFW0_9NOCA</name>
<sequence>MAFLEDWDLSYDEINELLTANPSLRSFVMGYAAEIKCRNMYFTDHPDLAGIYKPDDHDRTEKGDWIITYKGNRIGVEVKSIQSNSMQPRKRGGLIKPNYQCDASDARTVHFSDGSSVHTTALLVGEFDIVAVNTHAFRGEWDFAFVKNSDLVTMEGATRGSARDYTPLQQKNLIKTLQPIDLNPKAPYSRDPFKLFDEIIEERRRGDQPMMAGVIKEEA</sequence>
<dbReference type="EMBL" id="SUMD01000010">
    <property type="protein sequence ID" value="TJZ75814.1"/>
    <property type="molecule type" value="Genomic_DNA"/>
</dbReference>
<evidence type="ECO:0000313" key="1">
    <source>
        <dbReference type="EMBL" id="TJZ75814.1"/>
    </source>
</evidence>
<keyword evidence="1" id="KW-0378">Hydrolase</keyword>
<protein>
    <submittedName>
        <fullName evidence="1">Restriction endonuclease</fullName>
    </submittedName>
</protein>
<evidence type="ECO:0000313" key="2">
    <source>
        <dbReference type="Proteomes" id="UP000305109"/>
    </source>
</evidence>
<dbReference type="Proteomes" id="UP000305109">
    <property type="component" value="Unassembled WGS sequence"/>
</dbReference>
<comment type="caution">
    <text evidence="1">The sequence shown here is derived from an EMBL/GenBank/DDBJ whole genome shotgun (WGS) entry which is preliminary data.</text>
</comment>
<proteinExistence type="predicted"/>
<dbReference type="RefSeq" id="WP_136911379.1">
    <property type="nucleotide sequence ID" value="NZ_SUMD01000010.1"/>
</dbReference>
<keyword evidence="1" id="KW-0255">Endonuclease</keyword>
<gene>
    <name evidence="1" type="ORF">FCG67_19700</name>
</gene>
<dbReference type="GO" id="GO:0004519">
    <property type="term" value="F:endonuclease activity"/>
    <property type="evidence" value="ECO:0007669"/>
    <property type="project" value="UniProtKB-KW"/>
</dbReference>
<organism evidence="1 2">
    <name type="scientific">Rhodococcus oryzae</name>
    <dbReference type="NCBI Taxonomy" id="2571143"/>
    <lineage>
        <taxon>Bacteria</taxon>
        <taxon>Bacillati</taxon>
        <taxon>Actinomycetota</taxon>
        <taxon>Actinomycetes</taxon>
        <taxon>Mycobacteriales</taxon>
        <taxon>Nocardiaceae</taxon>
        <taxon>Rhodococcus</taxon>
    </lineage>
</organism>